<feature type="transmembrane region" description="Helical" evidence="1">
    <location>
        <begin position="248"/>
        <end position="268"/>
    </location>
</feature>
<feature type="transmembrane region" description="Helical" evidence="1">
    <location>
        <begin position="224"/>
        <end position="241"/>
    </location>
</feature>
<accession>A0ABP9EW52</accession>
<protein>
    <recommendedName>
        <fullName evidence="4">Serine active site containing 1-like protein</fullName>
    </recommendedName>
</protein>
<gene>
    <name evidence="2" type="ORF">GCM10023333_20120</name>
</gene>
<feature type="transmembrane region" description="Helical" evidence="1">
    <location>
        <begin position="72"/>
        <end position="93"/>
    </location>
</feature>
<evidence type="ECO:0000313" key="3">
    <source>
        <dbReference type="Proteomes" id="UP001499988"/>
    </source>
</evidence>
<keyword evidence="1" id="KW-0472">Membrane</keyword>
<evidence type="ECO:0008006" key="4">
    <source>
        <dbReference type="Google" id="ProtNLM"/>
    </source>
</evidence>
<organism evidence="2 3">
    <name type="scientific">Ferrimonas pelagia</name>
    <dbReference type="NCBI Taxonomy" id="1177826"/>
    <lineage>
        <taxon>Bacteria</taxon>
        <taxon>Pseudomonadati</taxon>
        <taxon>Pseudomonadota</taxon>
        <taxon>Gammaproteobacteria</taxon>
        <taxon>Alteromonadales</taxon>
        <taxon>Ferrimonadaceae</taxon>
        <taxon>Ferrimonas</taxon>
    </lineage>
</organism>
<name>A0ABP9EW52_9GAMM</name>
<feature type="transmembrane region" description="Helical" evidence="1">
    <location>
        <begin position="200"/>
        <end position="218"/>
    </location>
</feature>
<keyword evidence="3" id="KW-1185">Reference proteome</keyword>
<sequence length="306" mass="35439">MVLAGLIALLRPYGLQVSFLPDTGASWYYWQLPGEGGIASVTAWAGYLTHQLFMWGVILYGQRLKLKPRTRLRRINVIALVGNGVFITLHWLQTHLYYGALAEDVPVFSSQGSVILLLVMVLIMETPRRGLLWGHRFDWMTQCRGLLLRYHGYVFSWATLYTFWYHPMESTNGHLIGFFYVFLLMLQVSLMMTSVHTHRYWTATLETLVLFHGVLVAWLQGAQMWPMFLFGFAGMFVITTMHGLGWRWYTRTVILVGYIGAMLAVYQWRGFDKLHEVLRIPFILYLLAFVLSGLLWLGLKGRRRST</sequence>
<feature type="transmembrane region" description="Helical" evidence="1">
    <location>
        <begin position="176"/>
        <end position="193"/>
    </location>
</feature>
<evidence type="ECO:0000256" key="1">
    <source>
        <dbReference type="SAM" id="Phobius"/>
    </source>
</evidence>
<feature type="transmembrane region" description="Helical" evidence="1">
    <location>
        <begin position="105"/>
        <end position="125"/>
    </location>
</feature>
<dbReference type="Proteomes" id="UP001499988">
    <property type="component" value="Unassembled WGS sequence"/>
</dbReference>
<reference evidence="3" key="1">
    <citation type="journal article" date="2019" name="Int. J. Syst. Evol. Microbiol.">
        <title>The Global Catalogue of Microorganisms (GCM) 10K type strain sequencing project: providing services to taxonomists for standard genome sequencing and annotation.</title>
        <authorList>
            <consortium name="The Broad Institute Genomics Platform"/>
            <consortium name="The Broad Institute Genome Sequencing Center for Infectious Disease"/>
            <person name="Wu L."/>
            <person name="Ma J."/>
        </authorList>
    </citation>
    <scope>NUCLEOTIDE SEQUENCE [LARGE SCALE GENOMIC DNA]</scope>
    <source>
        <strain evidence="3">JCM 18401</strain>
    </source>
</reference>
<evidence type="ECO:0000313" key="2">
    <source>
        <dbReference type="EMBL" id="GAA4886702.1"/>
    </source>
</evidence>
<feature type="transmembrane region" description="Helical" evidence="1">
    <location>
        <begin position="146"/>
        <end position="164"/>
    </location>
</feature>
<feature type="transmembrane region" description="Helical" evidence="1">
    <location>
        <begin position="280"/>
        <end position="299"/>
    </location>
</feature>
<feature type="transmembrane region" description="Helical" evidence="1">
    <location>
        <begin position="38"/>
        <end position="60"/>
    </location>
</feature>
<comment type="caution">
    <text evidence="2">The sequence shown here is derived from an EMBL/GenBank/DDBJ whole genome shotgun (WGS) entry which is preliminary data.</text>
</comment>
<keyword evidence="1" id="KW-1133">Transmembrane helix</keyword>
<keyword evidence="1" id="KW-0812">Transmembrane</keyword>
<proteinExistence type="predicted"/>
<dbReference type="EMBL" id="BAABJZ010000067">
    <property type="protein sequence ID" value="GAA4886702.1"/>
    <property type="molecule type" value="Genomic_DNA"/>
</dbReference>